<organism evidence="1">
    <name type="scientific">Candidatus Kentrum sp. LPFa</name>
    <dbReference type="NCBI Taxonomy" id="2126335"/>
    <lineage>
        <taxon>Bacteria</taxon>
        <taxon>Pseudomonadati</taxon>
        <taxon>Pseudomonadota</taxon>
        <taxon>Gammaproteobacteria</taxon>
        <taxon>Candidatus Kentrum</taxon>
    </lineage>
</organism>
<dbReference type="EMBL" id="CAADFM010000569">
    <property type="protein sequence ID" value="VFK27187.1"/>
    <property type="molecule type" value="Genomic_DNA"/>
</dbReference>
<proteinExistence type="predicted"/>
<gene>
    <name evidence="1" type="ORF">BECKLPF1236A_GA0070988_1005916</name>
    <name evidence="2" type="ORF">BECKLPF1236A_GA0070988_105692</name>
    <name evidence="3" type="ORF">BECKLPF1236C_GA0070990_105662</name>
</gene>
<protein>
    <submittedName>
        <fullName evidence="1">Uncharacterized protein</fullName>
    </submittedName>
</protein>
<dbReference type="EMBL" id="CAADFP010000566">
    <property type="protein sequence ID" value="VFK36283.1"/>
    <property type="molecule type" value="Genomic_DNA"/>
</dbReference>
<name>A0A450W3P8_9GAMM</name>
<dbReference type="AlphaFoldDB" id="A0A450W3P8"/>
<evidence type="ECO:0000313" key="2">
    <source>
        <dbReference type="EMBL" id="VFK27187.1"/>
    </source>
</evidence>
<accession>A0A450W3P8</accession>
<reference evidence="1" key="1">
    <citation type="submission" date="2019-02" db="EMBL/GenBank/DDBJ databases">
        <authorList>
            <person name="Gruber-Vodicka R. H."/>
            <person name="Seah K. B. B."/>
        </authorList>
    </citation>
    <scope>NUCLEOTIDE SEQUENCE</scope>
    <source>
        <strain evidence="1">BECK_S312</strain>
        <strain evidence="3">BECK_S426</strain>
    </source>
</reference>
<sequence>MRLLIPSAGPLVTFSSTAFKIPHRCFLIILATFLMGSNRLLTAQESQRFQPFFAQALLT</sequence>
<evidence type="ECO:0000313" key="1">
    <source>
        <dbReference type="EMBL" id="VFK11651.1"/>
    </source>
</evidence>
<dbReference type="EMBL" id="CAADFM010000059">
    <property type="protein sequence ID" value="VFK11651.1"/>
    <property type="molecule type" value="Genomic_DNA"/>
</dbReference>
<evidence type="ECO:0000313" key="3">
    <source>
        <dbReference type="EMBL" id="VFK36283.1"/>
    </source>
</evidence>